<feature type="region of interest" description="Disordered" evidence="1">
    <location>
        <begin position="1"/>
        <end position="54"/>
    </location>
</feature>
<keyword evidence="3" id="KW-1185">Reference proteome</keyword>
<reference evidence="2 3" key="1">
    <citation type="submission" date="2015-07" db="EMBL/GenBank/DDBJ databases">
        <title>Comparative genomics of the Sigatoka disease complex on banana suggests a link between parallel evolutionary changes in Pseudocercospora fijiensis and Pseudocercospora eumusae and increased virulence on the banana host.</title>
        <authorList>
            <person name="Chang T.-C."/>
            <person name="Salvucci A."/>
            <person name="Crous P.W."/>
            <person name="Stergiopoulos I."/>
        </authorList>
    </citation>
    <scope>NUCLEOTIDE SEQUENCE [LARGE SCALE GENOMIC DNA]</scope>
    <source>
        <strain evidence="2 3">CBS 114824</strain>
    </source>
</reference>
<name>A0A139GUL2_9PEZI</name>
<sequence length="54" mass="6047">MAPPKVVETADDDQGVNHDDLLAQTGTQFNDPSDPEHDYPKEIQLPEKQDNSKQ</sequence>
<feature type="compositionally biased region" description="Basic and acidic residues" evidence="1">
    <location>
        <begin position="34"/>
        <end position="54"/>
    </location>
</feature>
<protein>
    <submittedName>
        <fullName evidence="2">Uncharacterized protein</fullName>
    </submittedName>
</protein>
<accession>A0A139GUL2</accession>
<evidence type="ECO:0000256" key="1">
    <source>
        <dbReference type="SAM" id="MobiDB-lite"/>
    </source>
</evidence>
<dbReference type="Proteomes" id="UP000070133">
    <property type="component" value="Unassembled WGS sequence"/>
</dbReference>
<gene>
    <name evidence="2" type="ORF">AC578_5493</name>
</gene>
<comment type="caution">
    <text evidence="2">The sequence shown here is derived from an EMBL/GenBank/DDBJ whole genome shotgun (WGS) entry which is preliminary data.</text>
</comment>
<evidence type="ECO:0000313" key="3">
    <source>
        <dbReference type="Proteomes" id="UP000070133"/>
    </source>
</evidence>
<evidence type="ECO:0000313" key="2">
    <source>
        <dbReference type="EMBL" id="KXS93883.1"/>
    </source>
</evidence>
<dbReference type="AlphaFoldDB" id="A0A139GUL2"/>
<organism evidence="2 3">
    <name type="scientific">Pseudocercospora eumusae</name>
    <dbReference type="NCBI Taxonomy" id="321146"/>
    <lineage>
        <taxon>Eukaryota</taxon>
        <taxon>Fungi</taxon>
        <taxon>Dikarya</taxon>
        <taxon>Ascomycota</taxon>
        <taxon>Pezizomycotina</taxon>
        <taxon>Dothideomycetes</taxon>
        <taxon>Dothideomycetidae</taxon>
        <taxon>Mycosphaerellales</taxon>
        <taxon>Mycosphaerellaceae</taxon>
        <taxon>Pseudocercospora</taxon>
    </lineage>
</organism>
<dbReference type="EMBL" id="LFZN01000367">
    <property type="protein sequence ID" value="KXS93883.1"/>
    <property type="molecule type" value="Genomic_DNA"/>
</dbReference>
<proteinExistence type="predicted"/>